<keyword evidence="8" id="KW-1185">Reference proteome</keyword>
<dbReference type="InterPro" id="IPR036584">
    <property type="entry name" value="FliS_sf"/>
</dbReference>
<feature type="region of interest" description="Disordered" evidence="6">
    <location>
        <begin position="120"/>
        <end position="195"/>
    </location>
</feature>
<evidence type="ECO:0000256" key="5">
    <source>
        <dbReference type="ARBA" id="ARBA00023186"/>
    </source>
</evidence>
<dbReference type="Proteomes" id="UP000281498">
    <property type="component" value="Unassembled WGS sequence"/>
</dbReference>
<evidence type="ECO:0000256" key="4">
    <source>
        <dbReference type="ARBA" id="ARBA00022795"/>
    </source>
</evidence>
<organism evidence="7 8">
    <name type="scientific">Salipaludibacillus neizhouensis</name>
    <dbReference type="NCBI Taxonomy" id="885475"/>
    <lineage>
        <taxon>Bacteria</taxon>
        <taxon>Bacillati</taxon>
        <taxon>Bacillota</taxon>
        <taxon>Bacilli</taxon>
        <taxon>Bacillales</taxon>
        <taxon>Bacillaceae</taxon>
    </lineage>
</organism>
<dbReference type="PANTHER" id="PTHR34773:SF1">
    <property type="entry name" value="FLAGELLAR SECRETION CHAPERONE FLIS"/>
    <property type="match status" value="1"/>
</dbReference>
<dbReference type="EMBL" id="PDOE01000002">
    <property type="protein sequence ID" value="RKL68375.1"/>
    <property type="molecule type" value="Genomic_DNA"/>
</dbReference>
<feature type="compositionally biased region" description="Pro residues" evidence="6">
    <location>
        <begin position="160"/>
        <end position="172"/>
    </location>
</feature>
<keyword evidence="7" id="KW-0969">Cilium</keyword>
<reference evidence="7 8" key="1">
    <citation type="submission" date="2017-10" db="EMBL/GenBank/DDBJ databases">
        <title>Bacillus sp. nov., a halophilic bacterium isolated from a Keqin Lake.</title>
        <authorList>
            <person name="Wang H."/>
        </authorList>
    </citation>
    <scope>NUCLEOTIDE SEQUENCE [LARGE SCALE GENOMIC DNA]</scope>
    <source>
        <strain evidence="7 8">KCTC 13187</strain>
    </source>
</reference>
<dbReference type="OrthoDB" id="1524959at2"/>
<dbReference type="GO" id="GO:0071973">
    <property type="term" value="P:bacterial-type flagellum-dependent cell motility"/>
    <property type="evidence" value="ECO:0007669"/>
    <property type="project" value="TreeGrafter"/>
</dbReference>
<evidence type="ECO:0000256" key="1">
    <source>
        <dbReference type="ARBA" id="ARBA00004514"/>
    </source>
</evidence>
<dbReference type="CDD" id="cd16098">
    <property type="entry name" value="FliS"/>
    <property type="match status" value="1"/>
</dbReference>
<dbReference type="InterPro" id="IPR003713">
    <property type="entry name" value="FliS"/>
</dbReference>
<evidence type="ECO:0000256" key="2">
    <source>
        <dbReference type="ARBA" id="ARBA00008787"/>
    </source>
</evidence>
<keyword evidence="4" id="KW-1005">Bacterial flagellum biogenesis</keyword>
<accession>A0A3A9KKP7</accession>
<name>A0A3A9KKP7_9BACI</name>
<dbReference type="SUPFAM" id="SSF101116">
    <property type="entry name" value="Flagellar export chaperone FliS"/>
    <property type="match status" value="1"/>
</dbReference>
<evidence type="ECO:0000313" key="7">
    <source>
        <dbReference type="EMBL" id="RKL68375.1"/>
    </source>
</evidence>
<dbReference type="GO" id="GO:0044780">
    <property type="term" value="P:bacterial-type flagellum assembly"/>
    <property type="evidence" value="ECO:0007669"/>
    <property type="project" value="InterPro"/>
</dbReference>
<feature type="compositionally biased region" description="Low complexity" evidence="6">
    <location>
        <begin position="173"/>
        <end position="195"/>
    </location>
</feature>
<comment type="similarity">
    <text evidence="2">Belongs to the FliS family.</text>
</comment>
<dbReference type="PANTHER" id="PTHR34773">
    <property type="entry name" value="FLAGELLAR SECRETION CHAPERONE FLIS"/>
    <property type="match status" value="1"/>
</dbReference>
<keyword evidence="7" id="KW-0282">Flagellum</keyword>
<protein>
    <submittedName>
        <fullName evidence="7">Flagellar protein FliS</fullName>
    </submittedName>
</protein>
<evidence type="ECO:0000256" key="3">
    <source>
        <dbReference type="ARBA" id="ARBA00022490"/>
    </source>
</evidence>
<keyword evidence="7" id="KW-0966">Cell projection</keyword>
<sequence length="195" mass="21647">MAVNNPYAKYKQSSVETKSAGELTLMLYDGCLKFIKRAEKALNEKNMEEKNTNLMKAQNIIRELMVTLNTDVNVSQNMMQMYDFIMSKLIEANTGNDLEALSQAEQFVLDFRDTWKEVIKKDRQNRHGGGTASTSTEPKIKTKPAENKVTPITKQEEAPAPTPTPNRKPAPNNPYAAAKRAATAAAGSAGTSYRK</sequence>
<dbReference type="NCBIfam" id="TIGR00208">
    <property type="entry name" value="fliS"/>
    <property type="match status" value="1"/>
</dbReference>
<dbReference type="GO" id="GO:0005829">
    <property type="term" value="C:cytosol"/>
    <property type="evidence" value="ECO:0007669"/>
    <property type="project" value="UniProtKB-SubCell"/>
</dbReference>
<comment type="caution">
    <text evidence="7">The sequence shown here is derived from an EMBL/GenBank/DDBJ whole genome shotgun (WGS) entry which is preliminary data.</text>
</comment>
<proteinExistence type="inferred from homology"/>
<dbReference type="Pfam" id="PF02561">
    <property type="entry name" value="FliS"/>
    <property type="match status" value="1"/>
</dbReference>
<evidence type="ECO:0000313" key="8">
    <source>
        <dbReference type="Proteomes" id="UP000281498"/>
    </source>
</evidence>
<keyword evidence="3" id="KW-0963">Cytoplasm</keyword>
<dbReference type="Gene3D" id="1.20.120.340">
    <property type="entry name" value="Flagellar protein FliS"/>
    <property type="match status" value="1"/>
</dbReference>
<evidence type="ECO:0000256" key="6">
    <source>
        <dbReference type="SAM" id="MobiDB-lite"/>
    </source>
</evidence>
<dbReference type="AlphaFoldDB" id="A0A3A9KKP7"/>
<keyword evidence="5" id="KW-0143">Chaperone</keyword>
<comment type="subcellular location">
    <subcellularLocation>
        <location evidence="1">Cytoplasm</location>
        <location evidence="1">Cytosol</location>
    </subcellularLocation>
</comment>
<gene>
    <name evidence="7" type="ORF">CR203_07815</name>
</gene>